<evidence type="ECO:0000313" key="1">
    <source>
        <dbReference type="EMBL" id="TYP74827.1"/>
    </source>
</evidence>
<organism evidence="1 2">
    <name type="scientific">Paenibacillus methanolicus</name>
    <dbReference type="NCBI Taxonomy" id="582686"/>
    <lineage>
        <taxon>Bacteria</taxon>
        <taxon>Bacillati</taxon>
        <taxon>Bacillota</taxon>
        <taxon>Bacilli</taxon>
        <taxon>Bacillales</taxon>
        <taxon>Paenibacillaceae</taxon>
        <taxon>Paenibacillus</taxon>
    </lineage>
</organism>
<accession>A0A5S5C686</accession>
<dbReference type="Gene3D" id="2.115.10.20">
    <property type="entry name" value="Glycosyl hydrolase domain, family 43"/>
    <property type="match status" value="1"/>
</dbReference>
<keyword evidence="2" id="KW-1185">Reference proteome</keyword>
<reference evidence="1 2" key="1">
    <citation type="submission" date="2019-07" db="EMBL/GenBank/DDBJ databases">
        <title>Genomic Encyclopedia of Type Strains, Phase III (KMG-III): the genomes of soil and plant-associated and newly described type strains.</title>
        <authorList>
            <person name="Whitman W."/>
        </authorList>
    </citation>
    <scope>NUCLEOTIDE SEQUENCE [LARGE SCALE GENOMIC DNA]</scope>
    <source>
        <strain evidence="1 2">BL24</strain>
    </source>
</reference>
<dbReference type="Pfam" id="PF15892">
    <property type="entry name" value="BNR_4"/>
    <property type="match status" value="1"/>
</dbReference>
<comment type="caution">
    <text evidence="1">The sequence shown here is derived from an EMBL/GenBank/DDBJ whole genome shotgun (WGS) entry which is preliminary data.</text>
</comment>
<evidence type="ECO:0000313" key="2">
    <source>
        <dbReference type="Proteomes" id="UP000323257"/>
    </source>
</evidence>
<proteinExistence type="predicted"/>
<dbReference type="Proteomes" id="UP000323257">
    <property type="component" value="Unassembled WGS sequence"/>
</dbReference>
<dbReference type="CDD" id="cd15482">
    <property type="entry name" value="Sialidase_non-viral"/>
    <property type="match status" value="1"/>
</dbReference>
<dbReference type="AlphaFoldDB" id="A0A5S5C686"/>
<dbReference type="InterPro" id="IPR036278">
    <property type="entry name" value="Sialidase_sf"/>
</dbReference>
<gene>
    <name evidence="1" type="ORF">BCM02_105374</name>
</gene>
<dbReference type="RefSeq" id="WP_148930050.1">
    <property type="nucleotide sequence ID" value="NZ_VNHS01000005.1"/>
</dbReference>
<name>A0A5S5C686_9BACL</name>
<dbReference type="EMBL" id="VNHS01000005">
    <property type="protein sequence ID" value="TYP74827.1"/>
    <property type="molecule type" value="Genomic_DNA"/>
</dbReference>
<sequence>MRRLSVHGFRLLLVAFMLVGYAGPYAPKASAAGESIAAIESNASYHSRRTFGIGLYDGVANKTFIAYSGPEMDVYVKAYNHASQSWEAAVKVYDWNDSSQFAYHDYPTMVLLPDGKLGIFALDHAVSAYLIKAPTAHSLSGTWTRTQISTDKNTYPMPIVSGQSVYLFYSRNDDLTHPYRTYRYTKSTDNGATWSAPVTAIDSGKTADKFSEVYAYGVAEKDGKIYVTWSMAGGAGGHNQASRHLYLAYLDTATGQMHNAGGQSMGSVVNEPDLAACLVVSAEPDTASANYGARHPISNSAPSVTKDGKVVVAYGQQNADGTSAIRLAAFASGAWTVRTADAAAGGFTDVVKAGAGTNEFEVLYASADGDSLVSKKTTDLGASWTSLYTLAVPFGPGNADSIVYANYIEQRQGIRVVGATINVAERQTDYTGKWNVFAIKQ</sequence>
<dbReference type="SUPFAM" id="SSF50939">
    <property type="entry name" value="Sialidases"/>
    <property type="match status" value="1"/>
</dbReference>
<dbReference type="OrthoDB" id="3698617at2"/>
<protein>
    <submittedName>
        <fullName evidence="1">Putative BNR repeat neuraminidase</fullName>
    </submittedName>
</protein>
<dbReference type="InterPro" id="IPR023296">
    <property type="entry name" value="Glyco_hydro_beta-prop_sf"/>
</dbReference>